<gene>
    <name evidence="1" type="ORF">MAUB_64230</name>
</gene>
<dbReference type="InterPro" id="IPR036390">
    <property type="entry name" value="WH_DNA-bd_sf"/>
</dbReference>
<evidence type="ECO:0008006" key="3">
    <source>
        <dbReference type="Google" id="ProtNLM"/>
    </source>
</evidence>
<name>A0ABM7IN55_9MYCO</name>
<keyword evidence="2" id="KW-1185">Reference proteome</keyword>
<organism evidence="1 2">
    <name type="scientific">Mycolicibacterium aubagnense</name>
    <dbReference type="NCBI Taxonomy" id="319707"/>
    <lineage>
        <taxon>Bacteria</taxon>
        <taxon>Bacillati</taxon>
        <taxon>Actinomycetota</taxon>
        <taxon>Actinomycetes</taxon>
        <taxon>Mycobacteriales</taxon>
        <taxon>Mycobacteriaceae</taxon>
        <taxon>Mycolicibacterium</taxon>
    </lineage>
</organism>
<dbReference type="RefSeq" id="WP_138233377.1">
    <property type="nucleotide sequence ID" value="NZ_AP022578.1"/>
</dbReference>
<evidence type="ECO:0000313" key="2">
    <source>
        <dbReference type="Proteomes" id="UP000465609"/>
    </source>
</evidence>
<keyword evidence="1" id="KW-0614">Plasmid</keyword>
<dbReference type="EMBL" id="AP022578">
    <property type="protein sequence ID" value="BBX88222.1"/>
    <property type="molecule type" value="Genomic_DNA"/>
</dbReference>
<sequence>MDPTRLSEVSELLFGRKCRLAVAAWVLQHPKGRFFQSEAAGQIEHASQSNITDEFQRLVQLGMLDIERPPDSRRVYYVRTTIALWEAIGAVIEAIESDGSW</sequence>
<protein>
    <recommendedName>
        <fullName evidence="3">Transcriptional regulator</fullName>
    </recommendedName>
</protein>
<proteinExistence type="predicted"/>
<geneLocation type="plasmid" evidence="1 2">
    <name>pJCM15296</name>
</geneLocation>
<dbReference type="Proteomes" id="UP000465609">
    <property type="component" value="Plasmid pJCM15296"/>
</dbReference>
<dbReference type="SUPFAM" id="SSF46785">
    <property type="entry name" value="Winged helix' DNA-binding domain"/>
    <property type="match status" value="1"/>
</dbReference>
<reference evidence="1 2" key="1">
    <citation type="journal article" date="2019" name="Emerg. Microbes Infect.">
        <title>Comprehensive subspecies identification of 175 nontuberculous mycobacteria species based on 7547 genomic profiles.</title>
        <authorList>
            <person name="Matsumoto Y."/>
            <person name="Kinjo T."/>
            <person name="Motooka D."/>
            <person name="Nabeya D."/>
            <person name="Jung N."/>
            <person name="Uechi K."/>
            <person name="Horii T."/>
            <person name="Iida T."/>
            <person name="Fujita J."/>
            <person name="Nakamura S."/>
        </authorList>
    </citation>
    <scope>NUCLEOTIDE SEQUENCE [LARGE SCALE GENOMIC DNA]</scope>
    <source>
        <strain evidence="1 2">JCM 15296</strain>
        <plasmid evidence="1">pJCM15296</plasmid>
    </source>
</reference>
<accession>A0ABM7IN55</accession>
<evidence type="ECO:0000313" key="1">
    <source>
        <dbReference type="EMBL" id="BBX88222.1"/>
    </source>
</evidence>